<feature type="region of interest" description="Disordered" evidence="1">
    <location>
        <begin position="1"/>
        <end position="21"/>
    </location>
</feature>
<evidence type="ECO:0000256" key="1">
    <source>
        <dbReference type="SAM" id="MobiDB-lite"/>
    </source>
</evidence>
<accession>A0A918A7F4</accession>
<evidence type="ECO:0000313" key="2">
    <source>
        <dbReference type="EMBL" id="GGP10376.1"/>
    </source>
</evidence>
<dbReference type="EMBL" id="BMNK01000009">
    <property type="protein sequence ID" value="GGP10376.1"/>
    <property type="molecule type" value="Genomic_DNA"/>
</dbReference>
<protein>
    <submittedName>
        <fullName evidence="2">Uncharacterized protein</fullName>
    </submittedName>
</protein>
<gene>
    <name evidence="2" type="ORF">GCM10012278_49760</name>
</gene>
<sequence>MVAADSASATAATAMPPAVTPVGLPAAFSSGTARIPATIANNAITSPAAGNMNVMASAAMDNQIARRPADSAGC</sequence>
<reference evidence="2" key="2">
    <citation type="submission" date="2020-09" db="EMBL/GenBank/DDBJ databases">
        <authorList>
            <person name="Sun Q."/>
            <person name="Zhou Y."/>
        </authorList>
    </citation>
    <scope>NUCLEOTIDE SEQUENCE</scope>
    <source>
        <strain evidence="2">CGMCC 4.7430</strain>
    </source>
</reference>
<proteinExistence type="predicted"/>
<comment type="caution">
    <text evidence="2">The sequence shown here is derived from an EMBL/GenBank/DDBJ whole genome shotgun (WGS) entry which is preliminary data.</text>
</comment>
<keyword evidence="3" id="KW-1185">Reference proteome</keyword>
<organism evidence="2 3">
    <name type="scientific">Nonomuraea glycinis</name>
    <dbReference type="NCBI Taxonomy" id="2047744"/>
    <lineage>
        <taxon>Bacteria</taxon>
        <taxon>Bacillati</taxon>
        <taxon>Actinomycetota</taxon>
        <taxon>Actinomycetes</taxon>
        <taxon>Streptosporangiales</taxon>
        <taxon>Streptosporangiaceae</taxon>
        <taxon>Nonomuraea</taxon>
    </lineage>
</organism>
<dbReference type="AlphaFoldDB" id="A0A918A7F4"/>
<dbReference type="Proteomes" id="UP000660745">
    <property type="component" value="Unassembled WGS sequence"/>
</dbReference>
<evidence type="ECO:0000313" key="3">
    <source>
        <dbReference type="Proteomes" id="UP000660745"/>
    </source>
</evidence>
<name>A0A918A7F4_9ACTN</name>
<reference evidence="2" key="1">
    <citation type="journal article" date="2014" name="Int. J. Syst. Evol. Microbiol.">
        <title>Complete genome sequence of Corynebacterium casei LMG S-19264T (=DSM 44701T), isolated from a smear-ripened cheese.</title>
        <authorList>
            <consortium name="US DOE Joint Genome Institute (JGI-PGF)"/>
            <person name="Walter F."/>
            <person name="Albersmeier A."/>
            <person name="Kalinowski J."/>
            <person name="Ruckert C."/>
        </authorList>
    </citation>
    <scope>NUCLEOTIDE SEQUENCE</scope>
    <source>
        <strain evidence="2">CGMCC 4.7430</strain>
    </source>
</reference>